<reference evidence="4 5" key="1">
    <citation type="submission" date="2015-09" db="EMBL/GenBank/DDBJ databases">
        <title>Genome of Desulfovibrio dechloracetivorans BerOc1, a mercury methylating strain isolated from highly hydrocarbons and metals contaminated coastal sediments.</title>
        <authorList>
            <person name="Goni Urriza M."/>
            <person name="Gassie C."/>
            <person name="Bouchez O."/>
            <person name="Klopp C."/>
            <person name="Ranchou-Peyruse A."/>
            <person name="Remy G."/>
        </authorList>
    </citation>
    <scope>NUCLEOTIDE SEQUENCE [LARGE SCALE GENOMIC DNA]</scope>
    <source>
        <strain evidence="4 5">BerOc1</strain>
    </source>
</reference>
<organism evidence="4 5">
    <name type="scientific">Pseudodesulfovibrio hydrargyri</name>
    <dbReference type="NCBI Taxonomy" id="2125990"/>
    <lineage>
        <taxon>Bacteria</taxon>
        <taxon>Pseudomonadati</taxon>
        <taxon>Thermodesulfobacteriota</taxon>
        <taxon>Desulfovibrionia</taxon>
        <taxon>Desulfovibrionales</taxon>
        <taxon>Desulfovibrionaceae</taxon>
    </lineage>
</organism>
<dbReference type="InterPro" id="IPR013785">
    <property type="entry name" value="Aldolase_TIM"/>
</dbReference>
<dbReference type="PANTHER" id="PTHR43656:SF2">
    <property type="entry name" value="BINDING OXIDOREDUCTASE, PUTATIVE (AFU_ORTHOLOGUE AFUA_2G08260)-RELATED"/>
    <property type="match status" value="1"/>
</dbReference>
<evidence type="ECO:0000256" key="1">
    <source>
        <dbReference type="ARBA" id="ARBA00022630"/>
    </source>
</evidence>
<evidence type="ECO:0000313" key="5">
    <source>
        <dbReference type="Proteomes" id="UP000181901"/>
    </source>
</evidence>
<proteinExistence type="predicted"/>
<keyword evidence="1" id="KW-0285">Flavoprotein</keyword>
<dbReference type="AlphaFoldDB" id="A0A1J5MQQ4"/>
<gene>
    <name evidence="4" type="ORF">BerOc1_03698</name>
</gene>
<keyword evidence="2 4" id="KW-0560">Oxidoreductase</keyword>
<name>A0A1J5MQQ4_9BACT</name>
<dbReference type="Gene3D" id="3.20.20.70">
    <property type="entry name" value="Aldolase class I"/>
    <property type="match status" value="1"/>
</dbReference>
<comment type="caution">
    <text evidence="4">The sequence shown here is derived from an EMBL/GenBank/DDBJ whole genome shotgun (WGS) entry which is preliminary data.</text>
</comment>
<keyword evidence="5" id="KW-1185">Reference proteome</keyword>
<dbReference type="InterPro" id="IPR051799">
    <property type="entry name" value="NADH_flavin_oxidoreductase"/>
</dbReference>
<feature type="domain" description="NADH:flavin oxidoreductase/NADH oxidase N-terminal" evidence="3">
    <location>
        <begin position="4"/>
        <end position="332"/>
    </location>
</feature>
<dbReference type="EMBL" id="LKAQ01000005">
    <property type="protein sequence ID" value="OIQ48942.1"/>
    <property type="molecule type" value="Genomic_DNA"/>
</dbReference>
<sequence>MSGMFEPVSIGVLSLKNRFVRSATCEAMADGKGGVTPALVKTYAYLAKGGVGLIISGHANVEKRGIGGPGQIGIYDDFLLPGLEELTRAVHAADGRIVVQLAHQGIWAVPVLSGMEPLGPSDSTAEGRTPARAVTRKEIEETIGSFADAALRAKKAGFDGVQIHAAHGFYLGAFLSSFYNNRKDAYGGPLENRARILVEVLDAIREKVGRDYPVLVKINADDYLEDGFTEADMLRVCTLLEAHGIDAIELSGGTMDPLGKHGPARPGRKGPEAWYAQSAQRLKETVNVPVILVGGIRSFATARNLVETGACDAVGLSRPLIRQPDLIRRWKRDHHEMPACLACNGCFQSAADGRGLRCILEERKRDRSA</sequence>
<dbReference type="Pfam" id="PF00724">
    <property type="entry name" value="Oxidored_FMN"/>
    <property type="match status" value="1"/>
</dbReference>
<dbReference type="InterPro" id="IPR001155">
    <property type="entry name" value="OxRdtase_FMN_N"/>
</dbReference>
<dbReference type="PANTHER" id="PTHR43656">
    <property type="entry name" value="BINDING OXIDOREDUCTASE, PUTATIVE (AFU_ORTHOLOGUE AFUA_2G08260)-RELATED"/>
    <property type="match status" value="1"/>
</dbReference>
<evidence type="ECO:0000313" key="4">
    <source>
        <dbReference type="EMBL" id="OIQ48942.1"/>
    </source>
</evidence>
<dbReference type="EC" id="1.-.-.-" evidence="4"/>
<dbReference type="RefSeq" id="WP_071547367.1">
    <property type="nucleotide sequence ID" value="NZ_LKAQ01000005.1"/>
</dbReference>
<protein>
    <submittedName>
        <fullName evidence="4">NADH oxidase</fullName>
        <ecNumber evidence="4">1.-.-.-</ecNumber>
    </submittedName>
</protein>
<dbReference type="GO" id="GO:0010181">
    <property type="term" value="F:FMN binding"/>
    <property type="evidence" value="ECO:0007669"/>
    <property type="project" value="InterPro"/>
</dbReference>
<evidence type="ECO:0000259" key="3">
    <source>
        <dbReference type="Pfam" id="PF00724"/>
    </source>
</evidence>
<dbReference type="SUPFAM" id="SSF51395">
    <property type="entry name" value="FMN-linked oxidoreductases"/>
    <property type="match status" value="1"/>
</dbReference>
<evidence type="ECO:0000256" key="2">
    <source>
        <dbReference type="ARBA" id="ARBA00023002"/>
    </source>
</evidence>
<accession>A0A1J5MQQ4</accession>
<dbReference type="Proteomes" id="UP000181901">
    <property type="component" value="Unassembled WGS sequence"/>
</dbReference>
<dbReference type="GO" id="GO:0016491">
    <property type="term" value="F:oxidoreductase activity"/>
    <property type="evidence" value="ECO:0007669"/>
    <property type="project" value="UniProtKB-KW"/>
</dbReference>
<dbReference type="CDD" id="cd02803">
    <property type="entry name" value="OYE_like_FMN_family"/>
    <property type="match status" value="1"/>
</dbReference>